<organism evidence="2 3">
    <name type="scientific">Legionella shakespearei DSM 23087</name>
    <dbReference type="NCBI Taxonomy" id="1122169"/>
    <lineage>
        <taxon>Bacteria</taxon>
        <taxon>Pseudomonadati</taxon>
        <taxon>Pseudomonadota</taxon>
        <taxon>Gammaproteobacteria</taxon>
        <taxon>Legionellales</taxon>
        <taxon>Legionellaceae</taxon>
        <taxon>Legionella</taxon>
    </lineage>
</organism>
<evidence type="ECO:0000313" key="3">
    <source>
        <dbReference type="Proteomes" id="UP000054600"/>
    </source>
</evidence>
<comment type="caution">
    <text evidence="2">The sequence shown here is derived from an EMBL/GenBank/DDBJ whole genome shotgun (WGS) entry which is preliminary data.</text>
</comment>
<dbReference type="AlphaFoldDB" id="A0A0W0Z8J6"/>
<keyword evidence="1" id="KW-0812">Transmembrane</keyword>
<keyword evidence="1" id="KW-1133">Transmembrane helix</keyword>
<evidence type="ECO:0000313" key="2">
    <source>
        <dbReference type="EMBL" id="KTD65437.1"/>
    </source>
</evidence>
<evidence type="ECO:0008006" key="4">
    <source>
        <dbReference type="Google" id="ProtNLM"/>
    </source>
</evidence>
<proteinExistence type="predicted"/>
<dbReference type="OrthoDB" id="5652060at2"/>
<keyword evidence="1" id="KW-0472">Membrane</keyword>
<dbReference type="RefSeq" id="WP_018576278.1">
    <property type="nucleotide sequence ID" value="NZ_KB892384.1"/>
</dbReference>
<feature type="transmembrane region" description="Helical" evidence="1">
    <location>
        <begin position="6"/>
        <end position="26"/>
    </location>
</feature>
<sequence length="181" mass="20564">MSKHCGGFVFLMTLSIISIITLLLMTSMQQVLLYHKAINRQEKEHQSFYQLEAIALQLARKQDLLLSACVRNKDGPNGVIDALVHNEGCLLTAGQIRYRYYIEDLGAFPCLVSQHGDMKQATHHLRITLLQMAEEAHDPLAVLQIRYLKPEPSAVCPGREHRVAEGISSWRYFPDFLSMKV</sequence>
<reference evidence="2 3" key="1">
    <citation type="submission" date="2015-11" db="EMBL/GenBank/DDBJ databases">
        <title>Genomic analysis of 38 Legionella species identifies large and diverse effector repertoires.</title>
        <authorList>
            <person name="Burstein D."/>
            <person name="Amaro F."/>
            <person name="Zusman T."/>
            <person name="Lifshitz Z."/>
            <person name="Cohen O."/>
            <person name="Gilbert J.A."/>
            <person name="Pupko T."/>
            <person name="Shuman H.A."/>
            <person name="Segal G."/>
        </authorList>
    </citation>
    <scope>NUCLEOTIDE SEQUENCE [LARGE SCALE GENOMIC DNA]</scope>
    <source>
        <strain evidence="2 3">ATCC 49655</strain>
    </source>
</reference>
<gene>
    <name evidence="2" type="ORF">Lsha_0254</name>
</gene>
<evidence type="ECO:0000256" key="1">
    <source>
        <dbReference type="SAM" id="Phobius"/>
    </source>
</evidence>
<dbReference type="eggNOG" id="ENOG5031E6B">
    <property type="taxonomic scope" value="Bacteria"/>
</dbReference>
<protein>
    <recommendedName>
        <fullName evidence="4">Tfp pilus assembly protein PilX</fullName>
    </recommendedName>
</protein>
<dbReference type="STRING" id="1122169.Lsha_0254"/>
<keyword evidence="3" id="KW-1185">Reference proteome</keyword>
<dbReference type="Proteomes" id="UP000054600">
    <property type="component" value="Unassembled WGS sequence"/>
</dbReference>
<accession>A0A0W0Z8J6</accession>
<name>A0A0W0Z8J6_9GAMM</name>
<dbReference type="PATRIC" id="fig|1122169.6.peg.281"/>
<dbReference type="EMBL" id="LNYW01000011">
    <property type="protein sequence ID" value="KTD65437.1"/>
    <property type="molecule type" value="Genomic_DNA"/>
</dbReference>